<proteinExistence type="predicted"/>
<feature type="signal peptide" evidence="2">
    <location>
        <begin position="1"/>
        <end position="24"/>
    </location>
</feature>
<feature type="chain" id="PRO_5039529915" description="Secreted protein" evidence="2">
    <location>
        <begin position="25"/>
        <end position="111"/>
    </location>
</feature>
<keyword evidence="4" id="KW-1185">Reference proteome</keyword>
<organism evidence="3 4">
    <name type="scientific">Mycolicibacterium tokaiense</name>
    <dbReference type="NCBI Taxonomy" id="39695"/>
    <lineage>
        <taxon>Bacteria</taxon>
        <taxon>Bacillati</taxon>
        <taxon>Actinomycetota</taxon>
        <taxon>Actinomycetes</taxon>
        <taxon>Mycobacteriales</taxon>
        <taxon>Mycobacteriaceae</taxon>
        <taxon>Mycolicibacterium</taxon>
    </lineage>
</organism>
<feature type="region of interest" description="Disordered" evidence="1">
    <location>
        <begin position="86"/>
        <end position="111"/>
    </location>
</feature>
<gene>
    <name evidence="3" type="ORF">NCTC10821_03808</name>
</gene>
<evidence type="ECO:0000256" key="1">
    <source>
        <dbReference type="SAM" id="MobiDB-lite"/>
    </source>
</evidence>
<reference evidence="3 4" key="1">
    <citation type="submission" date="2018-06" db="EMBL/GenBank/DDBJ databases">
        <authorList>
            <consortium name="Pathogen Informatics"/>
            <person name="Doyle S."/>
        </authorList>
    </citation>
    <scope>NUCLEOTIDE SEQUENCE [LARGE SCALE GENOMIC DNA]</scope>
    <source>
        <strain evidence="3 4">NCTC10821</strain>
    </source>
</reference>
<dbReference type="OrthoDB" id="4641835at2"/>
<accession>A0A378THP4</accession>
<sequence length="111" mass="11622">MRVRSGTSAAVLAVPPFVIGLVLASPAAADCTSSAGVTLCSQGDVRGSDTGDGPSGAGPYYPYPCTYDYLCDDEYGVGFAFDLDADLNPPVRPDRPDRPDRPNRPRGGGRR</sequence>
<protein>
    <recommendedName>
        <fullName evidence="5">Secreted protein</fullName>
    </recommendedName>
</protein>
<feature type="compositionally biased region" description="Basic and acidic residues" evidence="1">
    <location>
        <begin position="92"/>
        <end position="103"/>
    </location>
</feature>
<keyword evidence="2" id="KW-0732">Signal</keyword>
<dbReference type="Proteomes" id="UP000254978">
    <property type="component" value="Unassembled WGS sequence"/>
</dbReference>
<dbReference type="EMBL" id="UGQT01000001">
    <property type="protein sequence ID" value="STZ60269.1"/>
    <property type="molecule type" value="Genomic_DNA"/>
</dbReference>
<evidence type="ECO:0008006" key="5">
    <source>
        <dbReference type="Google" id="ProtNLM"/>
    </source>
</evidence>
<evidence type="ECO:0000256" key="2">
    <source>
        <dbReference type="SAM" id="SignalP"/>
    </source>
</evidence>
<evidence type="ECO:0000313" key="4">
    <source>
        <dbReference type="Proteomes" id="UP000254978"/>
    </source>
</evidence>
<dbReference type="RefSeq" id="WP_115279490.1">
    <property type="nucleotide sequence ID" value="NZ_AP022600.1"/>
</dbReference>
<evidence type="ECO:0000313" key="3">
    <source>
        <dbReference type="EMBL" id="STZ60269.1"/>
    </source>
</evidence>
<dbReference type="AlphaFoldDB" id="A0A378THP4"/>
<name>A0A378THP4_9MYCO</name>